<keyword evidence="6 21" id="KW-0436">Ligase</keyword>
<comment type="similarity">
    <text evidence="2 17 18">Belongs to the glutamine synthetase family.</text>
</comment>
<comment type="catalytic activity">
    <reaction evidence="12">
        <text>L-glutamate + NH4(+) + ATP = L-glutamine + ADP + phosphate + H(+)</text>
        <dbReference type="Rhea" id="RHEA:16169"/>
        <dbReference type="ChEBI" id="CHEBI:15378"/>
        <dbReference type="ChEBI" id="CHEBI:28938"/>
        <dbReference type="ChEBI" id="CHEBI:29985"/>
        <dbReference type="ChEBI" id="CHEBI:30616"/>
        <dbReference type="ChEBI" id="CHEBI:43474"/>
        <dbReference type="ChEBI" id="CHEBI:58359"/>
        <dbReference type="ChEBI" id="CHEBI:456216"/>
        <dbReference type="EC" id="6.3.1.2"/>
    </reaction>
</comment>
<dbReference type="STRING" id="1797291.A2V47_08450"/>
<dbReference type="EC" id="6.3.1.2" evidence="3"/>
<evidence type="ECO:0000256" key="1">
    <source>
        <dbReference type="ARBA" id="ARBA00004496"/>
    </source>
</evidence>
<dbReference type="AlphaFoldDB" id="A0A1F5AI04"/>
<dbReference type="InterPro" id="IPR008146">
    <property type="entry name" value="Gln_synth_cat_dom"/>
</dbReference>
<feature type="binding site" evidence="14">
    <location>
        <position position="182"/>
    </location>
    <ligand>
        <name>ATP</name>
        <dbReference type="ChEBI" id="CHEBI:30616"/>
    </ligand>
</feature>
<dbReference type="InterPro" id="IPR004809">
    <property type="entry name" value="Gln_synth_I"/>
</dbReference>
<dbReference type="FunFam" id="3.30.590.10:FF:000003">
    <property type="entry name" value="Glutamine synthetase 2"/>
    <property type="match status" value="1"/>
</dbReference>
<dbReference type="SUPFAM" id="SSF54368">
    <property type="entry name" value="Glutamine synthetase, N-terminal domain"/>
    <property type="match status" value="1"/>
</dbReference>
<evidence type="ECO:0000313" key="22">
    <source>
        <dbReference type="Proteomes" id="UP000177701"/>
    </source>
</evidence>
<feature type="binding site" evidence="14">
    <location>
        <position position="314"/>
    </location>
    <ligand>
        <name>ATP</name>
        <dbReference type="ChEBI" id="CHEBI:30616"/>
    </ligand>
</feature>
<dbReference type="PANTHER" id="PTHR43407:SF1">
    <property type="entry name" value="LENGSIN"/>
    <property type="match status" value="1"/>
</dbReference>
<evidence type="ECO:0000256" key="11">
    <source>
        <dbReference type="ARBA" id="ARBA00030668"/>
    </source>
</evidence>
<feature type="binding site" evidence="13">
    <location>
        <position position="333"/>
    </location>
    <ligand>
        <name>L-glutamate</name>
        <dbReference type="ChEBI" id="CHEBI:29985"/>
    </ligand>
</feature>
<evidence type="ECO:0000259" key="19">
    <source>
        <dbReference type="PROSITE" id="PS51986"/>
    </source>
</evidence>
<reference evidence="21 22" key="1">
    <citation type="journal article" date="2016" name="Nat. Commun.">
        <title>Thousands of microbial genomes shed light on interconnected biogeochemical processes in an aquifer system.</title>
        <authorList>
            <person name="Anantharaman K."/>
            <person name="Brown C.T."/>
            <person name="Hug L.A."/>
            <person name="Sharon I."/>
            <person name="Castelle C.J."/>
            <person name="Probst A.J."/>
            <person name="Thomas B.C."/>
            <person name="Singh A."/>
            <person name="Wilkins M.J."/>
            <person name="Karaoz U."/>
            <person name="Brodie E.L."/>
            <person name="Williams K.H."/>
            <person name="Hubbard S.S."/>
            <person name="Banfield J.F."/>
        </authorList>
    </citation>
    <scope>NUCLEOTIDE SEQUENCE [LARGE SCALE GENOMIC DNA]</scope>
</reference>
<feature type="modified residue" description="O-AMP-tyrosine" evidence="16">
    <location>
        <position position="371"/>
    </location>
</feature>
<dbReference type="Pfam" id="PF00120">
    <property type="entry name" value="Gln-synt_C"/>
    <property type="match status" value="1"/>
</dbReference>
<feature type="binding site" evidence="15">
    <location>
        <position position="194"/>
    </location>
    <ligand>
        <name>Mg(2+)</name>
        <dbReference type="ChEBI" id="CHEBI:18420"/>
        <label>1</label>
    </ligand>
</feature>
<keyword evidence="9 14" id="KW-0067">ATP-binding</keyword>
<dbReference type="SMART" id="SM01230">
    <property type="entry name" value="Gln-synt_C"/>
    <property type="match status" value="1"/>
</dbReference>
<dbReference type="Proteomes" id="UP000177701">
    <property type="component" value="Unassembled WGS sequence"/>
</dbReference>
<feature type="binding site" evidence="14">
    <location>
        <begin position="245"/>
        <end position="247"/>
    </location>
    <ligand>
        <name>ATP</name>
        <dbReference type="ChEBI" id="CHEBI:30616"/>
    </ligand>
</feature>
<dbReference type="Gene3D" id="3.30.590.10">
    <property type="entry name" value="Glutamine synthetase/guanido kinase, catalytic domain"/>
    <property type="match status" value="1"/>
</dbReference>
<dbReference type="PROSITE" id="PS51987">
    <property type="entry name" value="GS_CATALYTIC"/>
    <property type="match status" value="1"/>
</dbReference>
<dbReference type="InterPro" id="IPR036651">
    <property type="entry name" value="Gln_synt_N_sf"/>
</dbReference>
<keyword evidence="5" id="KW-0963">Cytoplasm</keyword>
<feature type="binding site" evidence="13">
    <location>
        <position position="314"/>
    </location>
    <ligand>
        <name>L-glutamate</name>
        <dbReference type="ChEBI" id="CHEBI:29985"/>
    </ligand>
</feature>
<dbReference type="PANTHER" id="PTHR43407">
    <property type="entry name" value="GLUTAMINE SYNTHETASE"/>
    <property type="match status" value="1"/>
</dbReference>
<dbReference type="GO" id="GO:0046872">
    <property type="term" value="F:metal ion binding"/>
    <property type="evidence" value="ECO:0007669"/>
    <property type="project" value="UniProtKB-KW"/>
</dbReference>
<gene>
    <name evidence="21" type="ORF">A2V47_08450</name>
</gene>
<evidence type="ECO:0000313" key="21">
    <source>
        <dbReference type="EMBL" id="OGD17537.1"/>
    </source>
</evidence>
<organism evidence="21 22">
    <name type="scientific">Candidatus Sediminicultor quintus</name>
    <dbReference type="NCBI Taxonomy" id="1797291"/>
    <lineage>
        <taxon>Bacteria</taxon>
        <taxon>Pseudomonadati</taxon>
        <taxon>Atribacterota</taxon>
        <taxon>Candidatus Phoenicimicrobiia</taxon>
        <taxon>Candidatus Pheonicimicrobiales</taxon>
        <taxon>Candidatus Phoenicimicrobiaceae</taxon>
        <taxon>Candidatus Sediminicultor</taxon>
    </lineage>
</organism>
<dbReference type="GO" id="GO:0004356">
    <property type="term" value="F:glutamine synthetase activity"/>
    <property type="evidence" value="ECO:0007669"/>
    <property type="project" value="UniProtKB-EC"/>
</dbReference>
<dbReference type="GO" id="GO:0005737">
    <property type="term" value="C:cytoplasm"/>
    <property type="evidence" value="ECO:0007669"/>
    <property type="project" value="UniProtKB-SubCell"/>
</dbReference>
<dbReference type="InterPro" id="IPR008147">
    <property type="entry name" value="Gln_synt_N"/>
</dbReference>
<keyword evidence="16" id="KW-0597">Phosphoprotein</keyword>
<evidence type="ECO:0000256" key="14">
    <source>
        <dbReference type="PIRSR" id="PIRSR604809-2"/>
    </source>
</evidence>
<evidence type="ECO:0000256" key="4">
    <source>
        <dbReference type="ARBA" id="ARBA00021364"/>
    </source>
</evidence>
<dbReference type="SUPFAM" id="SSF55931">
    <property type="entry name" value="Glutamine synthetase/guanido kinase"/>
    <property type="match status" value="1"/>
</dbReference>
<evidence type="ECO:0000256" key="12">
    <source>
        <dbReference type="ARBA" id="ARBA00049436"/>
    </source>
</evidence>
<sequence>MEKMTKEMILNKAKELNIKFIRLRFTDILGMPKNVEIPVRELEKALNGEIMFDGSSIQGFVRIEESDMFLKPDYSTFTVNPWEEEKDVARITCDVYNPDGSPFHGCPRNNLKKVLKEVEEMGYSTNFGPEVEFFLFFRDENGKATTKTHDQGGYFDLSPIDLGEEARRDIVIALEKLGFEVEAAHHEVAPGQHEIDFKYCDALTAADRIMTLKLTSKTIALKHNLHVTFMPKPIFGICGSGMHTHLSLFKNGENTFYDPNGKYKLSQEALYFIGGLLKHAKGFTAITNPLVNSYKRLTPGYEAPVYIAWSERNRSPLVRVPAAREVGTRAELRSPDPSCNPYLAFAVILKAGIDGIKKKIDPGEPVSKNIYTMSKEEKKSLGIESLPFTLDEALLELDKDEVIKSALTNHILKNYIKAKREECENYRMRVHQWELDRYLTIY</sequence>
<accession>A0A1F5AI04</accession>
<feature type="binding site" evidence="15">
    <location>
        <position position="187"/>
    </location>
    <ligand>
        <name>Mg(2+)</name>
        <dbReference type="ChEBI" id="CHEBI:18420"/>
        <label>1</label>
    </ligand>
</feature>
<dbReference type="NCBIfam" id="TIGR00653">
    <property type="entry name" value="GlnA"/>
    <property type="match status" value="1"/>
</dbReference>
<evidence type="ECO:0000256" key="16">
    <source>
        <dbReference type="PIRSR" id="PIRSR604809-50"/>
    </source>
</evidence>
<evidence type="ECO:0000256" key="6">
    <source>
        <dbReference type="ARBA" id="ARBA00022598"/>
    </source>
</evidence>
<evidence type="ECO:0000256" key="9">
    <source>
        <dbReference type="ARBA" id="ARBA00022840"/>
    </source>
</evidence>
<dbReference type="EMBL" id="MEYH01000003">
    <property type="protein sequence ID" value="OGD17537.1"/>
    <property type="molecule type" value="Genomic_DNA"/>
</dbReference>
<evidence type="ECO:0000256" key="10">
    <source>
        <dbReference type="ARBA" id="ARBA00022842"/>
    </source>
</evidence>
<evidence type="ECO:0000256" key="18">
    <source>
        <dbReference type="RuleBase" id="RU000384"/>
    </source>
</evidence>
<evidence type="ECO:0000256" key="5">
    <source>
        <dbReference type="ARBA" id="ARBA00022490"/>
    </source>
</evidence>
<feature type="domain" description="GS catalytic" evidence="20">
    <location>
        <begin position="107"/>
        <end position="442"/>
    </location>
</feature>
<feature type="binding site" evidence="15">
    <location>
        <position position="331"/>
    </location>
    <ligand>
        <name>Mg(2+)</name>
        <dbReference type="ChEBI" id="CHEBI:18420"/>
        <label>1</label>
    </ligand>
</feature>
<comment type="cofactor">
    <cofactor evidence="15">
        <name>Mg(2+)</name>
        <dbReference type="ChEBI" id="CHEBI:18420"/>
    </cofactor>
    <text evidence="15">Binds 2 Mg(2+) ions per subunit.</text>
</comment>
<comment type="subcellular location">
    <subcellularLocation>
        <location evidence="1">Cytoplasm</location>
    </subcellularLocation>
</comment>
<protein>
    <recommendedName>
        <fullName evidence="4">Glutamine synthetase</fullName>
        <ecNumber evidence="3">6.3.1.2</ecNumber>
    </recommendedName>
    <alternativeName>
        <fullName evidence="11">Glutamate--ammonia ligase</fullName>
    </alternativeName>
</protein>
<name>A0A1F5AI04_9BACT</name>
<dbReference type="FunFam" id="3.10.20.70:FF:000005">
    <property type="entry name" value="Glutamine synthetase"/>
    <property type="match status" value="1"/>
</dbReference>
<evidence type="ECO:0000256" key="2">
    <source>
        <dbReference type="ARBA" id="ARBA00009897"/>
    </source>
</evidence>
<evidence type="ECO:0000256" key="8">
    <source>
        <dbReference type="ARBA" id="ARBA00022741"/>
    </source>
</evidence>
<dbReference type="PROSITE" id="PS51986">
    <property type="entry name" value="GS_BETA_GRASP"/>
    <property type="match status" value="1"/>
</dbReference>
<dbReference type="Gene3D" id="3.10.20.70">
    <property type="entry name" value="Glutamine synthetase, N-terminal domain"/>
    <property type="match status" value="1"/>
</dbReference>
<feature type="binding site" evidence="15">
    <location>
        <position position="130"/>
    </location>
    <ligand>
        <name>Mg(2+)</name>
        <dbReference type="ChEBI" id="CHEBI:18420"/>
        <label>1</label>
    </ligand>
</feature>
<comment type="caution">
    <text evidence="21">The sequence shown here is derived from an EMBL/GenBank/DDBJ whole genome shotgun (WGS) entry which is preliminary data.</text>
</comment>
<dbReference type="GO" id="GO:0005524">
    <property type="term" value="F:ATP binding"/>
    <property type="evidence" value="ECO:0007669"/>
    <property type="project" value="UniProtKB-KW"/>
</dbReference>
<evidence type="ECO:0000256" key="7">
    <source>
        <dbReference type="ARBA" id="ARBA00022723"/>
    </source>
</evidence>
<feature type="binding site" evidence="13">
    <location>
        <position position="302"/>
    </location>
    <ligand>
        <name>L-glutamate</name>
        <dbReference type="ChEBI" id="CHEBI:29985"/>
    </ligand>
</feature>
<dbReference type="Pfam" id="PF03951">
    <property type="entry name" value="Gln-synt_N"/>
    <property type="match status" value="1"/>
</dbReference>
<keyword evidence="7 15" id="KW-0479">Metal-binding</keyword>
<evidence type="ECO:0000256" key="17">
    <source>
        <dbReference type="PROSITE-ProRule" id="PRU01330"/>
    </source>
</evidence>
<evidence type="ECO:0000259" key="20">
    <source>
        <dbReference type="PROSITE" id="PS51987"/>
    </source>
</evidence>
<proteinExistence type="inferred from homology"/>
<dbReference type="PROSITE" id="PS00180">
    <property type="entry name" value="GLNA_1"/>
    <property type="match status" value="1"/>
</dbReference>
<feature type="binding site" evidence="13">
    <location>
        <position position="296"/>
    </location>
    <ligand>
        <name>L-glutamate</name>
        <dbReference type="ChEBI" id="CHEBI:29985"/>
    </ligand>
</feature>
<evidence type="ECO:0000256" key="3">
    <source>
        <dbReference type="ARBA" id="ARBA00012937"/>
    </source>
</evidence>
<evidence type="ECO:0000256" key="15">
    <source>
        <dbReference type="PIRSR" id="PIRSR604809-3"/>
    </source>
</evidence>
<dbReference type="GO" id="GO:0006542">
    <property type="term" value="P:glutamine biosynthetic process"/>
    <property type="evidence" value="ECO:0007669"/>
    <property type="project" value="InterPro"/>
</dbReference>
<keyword evidence="8 14" id="KW-0547">Nucleotide-binding</keyword>
<feature type="binding site" evidence="15">
    <location>
        <position position="132"/>
    </location>
    <ligand>
        <name>Mg(2+)</name>
        <dbReference type="ChEBI" id="CHEBI:18420"/>
        <label>1</label>
    </ligand>
</feature>
<feature type="domain" description="GS beta-grasp" evidence="19">
    <location>
        <begin position="16"/>
        <end position="100"/>
    </location>
</feature>
<dbReference type="InterPro" id="IPR027302">
    <property type="entry name" value="Gln_synth_N_conserv_site"/>
</dbReference>
<feature type="binding site" evidence="15">
    <location>
        <position position="243"/>
    </location>
    <ligand>
        <name>Mg(2+)</name>
        <dbReference type="ChEBI" id="CHEBI:18420"/>
        <label>1</label>
    </ligand>
</feature>
<feature type="binding site" evidence="14">
    <location>
        <begin position="197"/>
        <end position="199"/>
    </location>
    <ligand>
        <name>ATP</name>
        <dbReference type="ChEBI" id="CHEBI:30616"/>
    </ligand>
</feature>
<keyword evidence="10 15" id="KW-0460">Magnesium</keyword>
<dbReference type="GO" id="GO:0016020">
    <property type="term" value="C:membrane"/>
    <property type="evidence" value="ECO:0007669"/>
    <property type="project" value="TreeGrafter"/>
</dbReference>
<dbReference type="InterPro" id="IPR014746">
    <property type="entry name" value="Gln_synth/guanido_kin_cat_dom"/>
</dbReference>
<evidence type="ECO:0000256" key="13">
    <source>
        <dbReference type="PIRSR" id="PIRSR604809-1"/>
    </source>
</evidence>